<organism evidence="2 3">
    <name type="scientific">Candidatus Accumulibacter meliphilus</name>
    <dbReference type="NCBI Taxonomy" id="2211374"/>
    <lineage>
        <taxon>Bacteria</taxon>
        <taxon>Pseudomonadati</taxon>
        <taxon>Pseudomonadota</taxon>
        <taxon>Betaproteobacteria</taxon>
        <taxon>Candidatus Accumulibacter</taxon>
    </lineage>
</organism>
<sequence length="130" mass="14619">MNAFDPTSVLSQSEPSPLTVNLERPPHIPAKPLTEAALCDWIASSVPGERIQYHQGLLLLDRSEASSSYPSRERQRIHSVAKRAWHACELGLVHLVSQRVEPFVFRYIAERARMTPDASQARKQLLTPAH</sequence>
<comment type="caution">
    <text evidence="2">The sequence shown here is derived from an EMBL/GenBank/DDBJ whole genome shotgun (WGS) entry which is preliminary data.</text>
</comment>
<evidence type="ECO:0000313" key="3">
    <source>
        <dbReference type="Proteomes" id="UP000253831"/>
    </source>
</evidence>
<dbReference type="Proteomes" id="UP000253831">
    <property type="component" value="Unassembled WGS sequence"/>
</dbReference>
<name>A0A369XSY3_9PROT</name>
<proteinExistence type="predicted"/>
<reference evidence="2 3" key="1">
    <citation type="submission" date="2018-05" db="EMBL/GenBank/DDBJ databases">
        <title>Integrated omic analyses show evidence that a Ca. Accumulibacter phosphatis strain performs denitrification under micro-aerobic conditions.</title>
        <authorList>
            <person name="Camejo P.Y."/>
            <person name="Katherine M.D."/>
            <person name="Daniel N.R."/>
        </authorList>
    </citation>
    <scope>NUCLEOTIDE SEQUENCE [LARGE SCALE GENOMIC DNA]</scope>
    <source>
        <strain evidence="2">UW-LDO-IC</strain>
    </source>
</reference>
<protein>
    <submittedName>
        <fullName evidence="2">Uncharacterized protein</fullName>
    </submittedName>
</protein>
<evidence type="ECO:0000256" key="1">
    <source>
        <dbReference type="SAM" id="MobiDB-lite"/>
    </source>
</evidence>
<dbReference type="EMBL" id="QPGA01000001">
    <property type="protein sequence ID" value="RDE52515.1"/>
    <property type="molecule type" value="Genomic_DNA"/>
</dbReference>
<evidence type="ECO:0000313" key="2">
    <source>
        <dbReference type="EMBL" id="RDE52515.1"/>
    </source>
</evidence>
<accession>A0A369XSY3</accession>
<dbReference type="AlphaFoldDB" id="A0A369XSY3"/>
<gene>
    <name evidence="2" type="ORF">DVS81_01840</name>
</gene>
<feature type="compositionally biased region" description="Polar residues" evidence="1">
    <location>
        <begin position="8"/>
        <end position="19"/>
    </location>
</feature>
<feature type="region of interest" description="Disordered" evidence="1">
    <location>
        <begin position="1"/>
        <end position="24"/>
    </location>
</feature>